<dbReference type="GO" id="GO:0016567">
    <property type="term" value="P:protein ubiquitination"/>
    <property type="evidence" value="ECO:0007669"/>
    <property type="project" value="UniProtKB-UniPathway"/>
</dbReference>
<evidence type="ECO:0000256" key="6">
    <source>
        <dbReference type="ARBA" id="ARBA00022723"/>
    </source>
</evidence>
<dbReference type="PROSITE" id="PS51872">
    <property type="entry name" value="ZF_ZBR"/>
    <property type="match status" value="1"/>
</dbReference>
<dbReference type="InterPro" id="IPR001810">
    <property type="entry name" value="F-box_dom"/>
</dbReference>
<evidence type="ECO:0000256" key="5">
    <source>
        <dbReference type="ARBA" id="ARBA00022618"/>
    </source>
</evidence>
<evidence type="ECO:0000256" key="14">
    <source>
        <dbReference type="SAM" id="MobiDB-lite"/>
    </source>
</evidence>
<dbReference type="GO" id="GO:0007088">
    <property type="term" value="P:regulation of mitotic nuclear division"/>
    <property type="evidence" value="ECO:0007669"/>
    <property type="project" value="InterPro"/>
</dbReference>
<evidence type="ECO:0000259" key="15">
    <source>
        <dbReference type="PROSITE" id="PS51872"/>
    </source>
</evidence>
<keyword evidence="7 13" id="KW-0863">Zinc-finger</keyword>
<evidence type="ECO:0000256" key="2">
    <source>
        <dbReference type="ARBA" id="ARBA00004496"/>
    </source>
</evidence>
<evidence type="ECO:0000313" key="17">
    <source>
        <dbReference type="Proteomes" id="UP000503349"/>
    </source>
</evidence>
<evidence type="ECO:0000256" key="13">
    <source>
        <dbReference type="PROSITE-ProRule" id="PRU01220"/>
    </source>
</evidence>
<dbReference type="SMART" id="SM00647">
    <property type="entry name" value="IBR"/>
    <property type="match status" value="1"/>
</dbReference>
<dbReference type="GO" id="GO:0008270">
    <property type="term" value="F:zinc ion binding"/>
    <property type="evidence" value="ECO:0007669"/>
    <property type="project" value="UniProtKB-KW"/>
</dbReference>
<dbReference type="SUPFAM" id="SSF57850">
    <property type="entry name" value="RING/U-box"/>
    <property type="match status" value="1"/>
</dbReference>
<keyword evidence="6" id="KW-0479">Metal-binding</keyword>
<feature type="compositionally biased region" description="Low complexity" evidence="14">
    <location>
        <begin position="320"/>
        <end position="335"/>
    </location>
</feature>
<dbReference type="GO" id="GO:0045835">
    <property type="term" value="P:negative regulation of meiotic nuclear division"/>
    <property type="evidence" value="ECO:0007669"/>
    <property type="project" value="InterPro"/>
</dbReference>
<dbReference type="PANTHER" id="PTHR15493">
    <property type="entry name" value="F-BOX ONLY PROTEIN 5 AND 43"/>
    <property type="match status" value="1"/>
</dbReference>
<evidence type="ECO:0000256" key="12">
    <source>
        <dbReference type="ARBA" id="ARBA00023306"/>
    </source>
</evidence>
<feature type="compositionally biased region" description="Basic and acidic residues" evidence="14">
    <location>
        <begin position="59"/>
        <end position="73"/>
    </location>
</feature>
<organism evidence="16 17">
    <name type="scientific">Channa argus</name>
    <name type="common">Northern snakehead</name>
    <name type="synonym">Ophicephalus argus</name>
    <dbReference type="NCBI Taxonomy" id="215402"/>
    <lineage>
        <taxon>Eukaryota</taxon>
        <taxon>Metazoa</taxon>
        <taxon>Chordata</taxon>
        <taxon>Craniata</taxon>
        <taxon>Vertebrata</taxon>
        <taxon>Euteleostomi</taxon>
        <taxon>Actinopterygii</taxon>
        <taxon>Neopterygii</taxon>
        <taxon>Teleostei</taxon>
        <taxon>Neoteleostei</taxon>
        <taxon>Acanthomorphata</taxon>
        <taxon>Anabantaria</taxon>
        <taxon>Anabantiformes</taxon>
        <taxon>Channoidei</taxon>
        <taxon>Channidae</taxon>
        <taxon>Channa</taxon>
    </lineage>
</organism>
<name>A0A6G1R0P0_CHAAH</name>
<dbReference type="Pfam" id="PF00646">
    <property type="entry name" value="F-box"/>
    <property type="match status" value="1"/>
</dbReference>
<feature type="compositionally biased region" description="Polar residues" evidence="14">
    <location>
        <begin position="10"/>
        <end position="20"/>
    </location>
</feature>
<gene>
    <name evidence="16" type="ORF">EXN66_Car001201</name>
</gene>
<dbReference type="Proteomes" id="UP000503349">
    <property type="component" value="Chromosome 1"/>
</dbReference>
<reference evidence="16 17" key="1">
    <citation type="submission" date="2019-02" db="EMBL/GenBank/DDBJ databases">
        <title>Opniocepnalus argus genome.</title>
        <authorList>
            <person name="Zhou C."/>
            <person name="Xiao S."/>
        </authorList>
    </citation>
    <scope>NUCLEOTIDE SEQUENCE [LARGE SCALE GENOMIC DNA]</scope>
    <source>
        <strain evidence="16">OARG1902GOOAL</strain>
        <tissue evidence="16">Muscle</tissue>
    </source>
</reference>
<keyword evidence="12" id="KW-0131">Cell cycle</keyword>
<dbReference type="CDD" id="cd20348">
    <property type="entry name" value="BRcat_RBR_EMI"/>
    <property type="match status" value="1"/>
</dbReference>
<feature type="region of interest" description="Disordered" evidence="14">
    <location>
        <begin position="320"/>
        <end position="351"/>
    </location>
</feature>
<keyword evidence="11" id="KW-0539">Nucleus</keyword>
<dbReference type="UniPathway" id="UPA00143"/>
<feature type="compositionally biased region" description="Polar residues" evidence="14">
    <location>
        <begin position="158"/>
        <end position="167"/>
    </location>
</feature>
<evidence type="ECO:0000256" key="11">
    <source>
        <dbReference type="ARBA" id="ARBA00023242"/>
    </source>
</evidence>
<evidence type="ECO:0000256" key="7">
    <source>
        <dbReference type="ARBA" id="ARBA00022771"/>
    </source>
</evidence>
<evidence type="ECO:0000256" key="8">
    <source>
        <dbReference type="ARBA" id="ARBA00022776"/>
    </source>
</evidence>
<feature type="compositionally biased region" description="Polar residues" evidence="14">
    <location>
        <begin position="46"/>
        <end position="58"/>
    </location>
</feature>
<evidence type="ECO:0000313" key="16">
    <source>
        <dbReference type="EMBL" id="KAF3708028.1"/>
    </source>
</evidence>
<dbReference type="FunFam" id="2.20.25.20:FF:000006">
    <property type="entry name" value="F-box only protein 5"/>
    <property type="match status" value="1"/>
</dbReference>
<dbReference type="GO" id="GO:0005737">
    <property type="term" value="C:cytoplasm"/>
    <property type="evidence" value="ECO:0007669"/>
    <property type="project" value="UniProtKB-SubCell"/>
</dbReference>
<dbReference type="PANTHER" id="PTHR15493:SF8">
    <property type="entry name" value="F-BOX ONLY PROTEIN 5"/>
    <property type="match status" value="1"/>
</dbReference>
<keyword evidence="10" id="KW-0862">Zinc</keyword>
<feature type="region of interest" description="Disordered" evidence="14">
    <location>
        <begin position="147"/>
        <end position="173"/>
    </location>
</feature>
<evidence type="ECO:0000256" key="9">
    <source>
        <dbReference type="ARBA" id="ARBA00022786"/>
    </source>
</evidence>
<feature type="domain" description="ZBR-type" evidence="15">
    <location>
        <begin position="370"/>
        <end position="418"/>
    </location>
</feature>
<comment type="subcellular location">
    <subcellularLocation>
        <location evidence="2">Cytoplasm</location>
    </subcellularLocation>
    <subcellularLocation>
        <location evidence="1">Nucleus</location>
    </subcellularLocation>
</comment>
<comment type="pathway">
    <text evidence="3">Protein modification; protein ubiquitination.</text>
</comment>
<keyword evidence="17" id="KW-1185">Reference proteome</keyword>
<protein>
    <submittedName>
        <fullName evidence="16">F-box only protein 5</fullName>
    </submittedName>
</protein>
<keyword evidence="9" id="KW-0833">Ubl conjugation pathway</keyword>
<dbReference type="GO" id="GO:0051301">
    <property type="term" value="P:cell division"/>
    <property type="evidence" value="ECO:0007669"/>
    <property type="project" value="UniProtKB-KW"/>
</dbReference>
<dbReference type="AlphaFoldDB" id="A0A6G1R0P0"/>
<dbReference type="SUPFAM" id="SSF81383">
    <property type="entry name" value="F-box domain"/>
    <property type="match status" value="1"/>
</dbReference>
<reference evidence="17" key="2">
    <citation type="submission" date="2019-02" db="EMBL/GenBank/DDBJ databases">
        <title>Opniocepnalus argus Var Kimnra genome.</title>
        <authorList>
            <person name="Zhou C."/>
            <person name="Xiao S."/>
        </authorList>
    </citation>
    <scope>NUCLEOTIDE SEQUENCE [LARGE SCALE GENOMIC DNA]</scope>
</reference>
<proteinExistence type="predicted"/>
<dbReference type="InterPro" id="IPR044064">
    <property type="entry name" value="ZF_ZBR"/>
</dbReference>
<dbReference type="InterPro" id="IPR036047">
    <property type="entry name" value="F-box-like_dom_sf"/>
</dbReference>
<keyword evidence="8" id="KW-0498">Mitosis</keyword>
<dbReference type="Gene3D" id="2.20.25.20">
    <property type="match status" value="1"/>
</dbReference>
<evidence type="ECO:0000256" key="1">
    <source>
        <dbReference type="ARBA" id="ARBA00004123"/>
    </source>
</evidence>
<dbReference type="InterPro" id="IPR002867">
    <property type="entry name" value="IBR_dom"/>
</dbReference>
<dbReference type="GO" id="GO:0005634">
    <property type="term" value="C:nucleus"/>
    <property type="evidence" value="ECO:0007669"/>
    <property type="project" value="UniProtKB-SubCell"/>
</dbReference>
<evidence type="ECO:0000256" key="10">
    <source>
        <dbReference type="ARBA" id="ARBA00022833"/>
    </source>
</evidence>
<keyword evidence="4" id="KW-0963">Cytoplasm</keyword>
<evidence type="ECO:0000256" key="4">
    <source>
        <dbReference type="ARBA" id="ARBA00022490"/>
    </source>
</evidence>
<sequence>MKYARYEATRPSNTEKTSAAESKMLHPKASPVKDPIPIKSQCPPASVTTVLPSLNNDSRATHNKENSASKNFERTLDERFEDSGYMSLHNSQIDDWHGSEEDDHVHGKSQFLAYAAHQEQIISPNNSPSKCQGKPYYGRPVSLVAASTPVDRPRRKTAASSFSSTPSDNHRNPNLPILNFQRAVCEELEKGYRRNKRYDWSIVTKLAEDHLLDRVIGGHMGLEYVDMFTSLLSRNMRSILTNILTLLGDLDLISCKKVSRTWKKIICEDTLALRRCTKAEEALWESRSSQTQKGCGLTRDAAVSRVVLSCMQNLASSSTQSSLSTSTSSSSSASTPGCKVQRRTSQKGGAPISRLSEYVQVASSLKQHESLRQCKLCGSPATHLAKAQRATCTRSSCLFDFCTRCQEAFHGSTPCRTVQPRSSKATTILPGSAHSKRNIRRL</sequence>
<accession>A0A6G1R0P0</accession>
<keyword evidence="5" id="KW-0132">Cell division</keyword>
<dbReference type="EMBL" id="CM015712">
    <property type="protein sequence ID" value="KAF3708028.1"/>
    <property type="molecule type" value="Genomic_DNA"/>
</dbReference>
<evidence type="ECO:0000256" key="3">
    <source>
        <dbReference type="ARBA" id="ARBA00004906"/>
    </source>
</evidence>
<dbReference type="InterPro" id="IPR047147">
    <property type="entry name" value="FBX5_43"/>
</dbReference>
<dbReference type="Gene3D" id="1.20.1280.50">
    <property type="match status" value="1"/>
</dbReference>
<feature type="region of interest" description="Disordered" evidence="14">
    <location>
        <begin position="1"/>
        <end position="73"/>
    </location>
</feature>